<feature type="compositionally biased region" description="Low complexity" evidence="1">
    <location>
        <begin position="183"/>
        <end position="192"/>
    </location>
</feature>
<feature type="compositionally biased region" description="Polar residues" evidence="1">
    <location>
        <begin position="1"/>
        <end position="25"/>
    </location>
</feature>
<feature type="compositionally biased region" description="Acidic residues" evidence="1">
    <location>
        <begin position="40"/>
        <end position="55"/>
    </location>
</feature>
<feature type="compositionally biased region" description="Low complexity" evidence="1">
    <location>
        <begin position="88"/>
        <end position="107"/>
    </location>
</feature>
<feature type="compositionally biased region" description="Low complexity" evidence="1">
    <location>
        <begin position="230"/>
        <end position="241"/>
    </location>
</feature>
<organism evidence="2 3">
    <name type="scientific">Diaporthe australafricana</name>
    <dbReference type="NCBI Taxonomy" id="127596"/>
    <lineage>
        <taxon>Eukaryota</taxon>
        <taxon>Fungi</taxon>
        <taxon>Dikarya</taxon>
        <taxon>Ascomycota</taxon>
        <taxon>Pezizomycotina</taxon>
        <taxon>Sordariomycetes</taxon>
        <taxon>Sordariomycetidae</taxon>
        <taxon>Diaporthales</taxon>
        <taxon>Diaporthaceae</taxon>
        <taxon>Diaporthe</taxon>
    </lineage>
</organism>
<feature type="compositionally biased region" description="Low complexity" evidence="1">
    <location>
        <begin position="1032"/>
        <end position="1041"/>
    </location>
</feature>
<comment type="caution">
    <text evidence="2">The sequence shown here is derived from an EMBL/GenBank/DDBJ whole genome shotgun (WGS) entry which is preliminary data.</text>
</comment>
<feature type="compositionally biased region" description="Polar residues" evidence="1">
    <location>
        <begin position="773"/>
        <end position="782"/>
    </location>
</feature>
<accession>A0ABR3WIX5</accession>
<feature type="compositionally biased region" description="Polar residues" evidence="1">
    <location>
        <begin position="719"/>
        <end position="740"/>
    </location>
</feature>
<feature type="compositionally biased region" description="Basic and acidic residues" evidence="1">
    <location>
        <begin position="213"/>
        <end position="229"/>
    </location>
</feature>
<evidence type="ECO:0000256" key="1">
    <source>
        <dbReference type="SAM" id="MobiDB-lite"/>
    </source>
</evidence>
<feature type="region of interest" description="Disordered" evidence="1">
    <location>
        <begin position="1"/>
        <end position="891"/>
    </location>
</feature>
<feature type="compositionally biased region" description="Polar residues" evidence="1">
    <location>
        <begin position="500"/>
        <end position="510"/>
    </location>
</feature>
<protein>
    <submittedName>
        <fullName evidence="2">Uncharacterized protein</fullName>
    </submittedName>
</protein>
<feature type="compositionally biased region" description="Basic and acidic residues" evidence="1">
    <location>
        <begin position="524"/>
        <end position="544"/>
    </location>
</feature>
<evidence type="ECO:0000313" key="2">
    <source>
        <dbReference type="EMBL" id="KAL1862753.1"/>
    </source>
</evidence>
<feature type="compositionally biased region" description="Basic and acidic residues" evidence="1">
    <location>
        <begin position="648"/>
        <end position="663"/>
    </location>
</feature>
<reference evidence="2 3" key="1">
    <citation type="journal article" date="2024" name="IMA Fungus">
        <title>IMA Genome - F19 : A genome assembly and annotation guide to empower mycologists, including annotated draft genome sequences of Ceratocystis pirilliformis, Diaporthe australafricana, Fusarium ophioides, Paecilomyces lecythidis, and Sporothrix stenoceras.</title>
        <authorList>
            <person name="Aylward J."/>
            <person name="Wilson A.M."/>
            <person name="Visagie C.M."/>
            <person name="Spraker J."/>
            <person name="Barnes I."/>
            <person name="Buitendag C."/>
            <person name="Ceriani C."/>
            <person name="Del Mar Angel L."/>
            <person name="du Plessis D."/>
            <person name="Fuchs T."/>
            <person name="Gasser K."/>
            <person name="Kramer D."/>
            <person name="Li W."/>
            <person name="Munsamy K."/>
            <person name="Piso A."/>
            <person name="Price J.L."/>
            <person name="Sonnekus B."/>
            <person name="Thomas C."/>
            <person name="van der Nest A."/>
            <person name="van Dijk A."/>
            <person name="van Heerden A."/>
            <person name="van Vuuren N."/>
            <person name="Yilmaz N."/>
            <person name="Duong T.A."/>
            <person name="van der Merwe N.A."/>
            <person name="Wingfield M.J."/>
            <person name="Wingfield B.D."/>
        </authorList>
    </citation>
    <scope>NUCLEOTIDE SEQUENCE [LARGE SCALE GENOMIC DNA]</scope>
    <source>
        <strain evidence="2 3">CMW 18300</strain>
    </source>
</reference>
<feature type="compositionally biased region" description="Low complexity" evidence="1">
    <location>
        <begin position="148"/>
        <end position="159"/>
    </location>
</feature>
<feature type="compositionally biased region" description="Basic and acidic residues" evidence="1">
    <location>
        <begin position="605"/>
        <end position="618"/>
    </location>
</feature>
<dbReference type="Proteomes" id="UP001583177">
    <property type="component" value="Unassembled WGS sequence"/>
</dbReference>
<feature type="compositionally biased region" description="Polar residues" evidence="1">
    <location>
        <begin position="790"/>
        <end position="814"/>
    </location>
</feature>
<proteinExistence type="predicted"/>
<feature type="compositionally biased region" description="Basic and acidic residues" evidence="1">
    <location>
        <begin position="815"/>
        <end position="827"/>
    </location>
</feature>
<gene>
    <name evidence="2" type="ORF">Daus18300_008397</name>
</gene>
<feature type="compositionally biased region" description="Basic and acidic residues" evidence="1">
    <location>
        <begin position="586"/>
        <end position="596"/>
    </location>
</feature>
<feature type="compositionally biased region" description="Basic and acidic residues" evidence="1">
    <location>
        <begin position="1045"/>
        <end position="1055"/>
    </location>
</feature>
<feature type="compositionally biased region" description="Gly residues" evidence="1">
    <location>
        <begin position="370"/>
        <end position="381"/>
    </location>
</feature>
<sequence>MDTRSPATPNTPYGQQSQYKVNVNRQKTRKWVEAKAQNYDGDDWGGDDEFDEYDANDTGGAGGRQDYFNQPQQAQRPGRLTAGLRAVSNSGPPTPGSGSAGSSPSLRPSERIALEKQAAGNRSASGPPALHIQTSGKTPTQPPPQVAGPPGLAGAAASQFPPRKSSMTSQERPDLTNADARPPRTSSRPESPANAARSPLSATGTPKFIRPSDIYKRMEEEKEKERRSMESAGRPSLDSLGGRSGDDSDTTNARRRPSFGRNDEGDANRSLRPNLDTVAERQSEYGFDGLMINPAEPAPPNPTEAPSYPAESRNASLPEPKPRPEPSIASQPQPPTLHHPQALNVTGTPAEPVKRYSTSPKLPLLSRLSGFGGDFFSGGMGFASDSPKSSEPTPTRADTLGADETANASRNVNDRQSDNQQTPRLNQAKPSRPSFPGAWVSETATTPGEMATPFSNIAAPPGDVPSISESPEDVHLKPAPLRTPSPGSASAFSAHDEQHPTGSGRTSPANHQYLKATAPAQGDSTRDFNTDQDTQDKAQARRDMTPIAPLQPRKGSFVEESSEQPRNHPITRIDTVSTADNASPLKESDVLRDEIMRSLSPVRPSDGHMEPPRDESATRESAYLNDVYGDYWTGDDKPPEVEIPLNQHDVREAEPTPVAKDEATDATPRPPAHAAFETATTGTTPPAIPASEPEPVMLGSKQRERFSWEAGSTPGGGNSSQASPTKQATNESRETLTSPISAARHEDPTSPDGDGRGSPLMALPSLNFGDSDISPQVVSAVSTHPPGQANPASDTQSPQSNISGQDAFSPTTDEGANKHLDPSEDKMLVQSPMSPLSPMEPIPIADDDEAAQQRATSPPPTQESPEGVPLPRSPSPTQQQTGPSADNKRHSQTAYNSMSLKQTLQLPTADDRVQKMQETRDHFAALETGLASWLADMAAAPAHENAMASYGYALSGDDAELWGTKGGAVRIPLNAPAGGGEDVAGGAGGPGGGGGAPHNMGRTPSTSINMGNLVMHSGQAGVKGKELLQSAGKMGKGLLSKGKNKLRERAESKRA</sequence>
<feature type="compositionally biased region" description="Polar residues" evidence="1">
    <location>
        <begin position="875"/>
        <end position="884"/>
    </location>
</feature>
<dbReference type="EMBL" id="JAWRVE010000078">
    <property type="protein sequence ID" value="KAL1862753.1"/>
    <property type="molecule type" value="Genomic_DNA"/>
</dbReference>
<keyword evidence="3" id="KW-1185">Reference proteome</keyword>
<feature type="region of interest" description="Disordered" evidence="1">
    <location>
        <begin position="1032"/>
        <end position="1055"/>
    </location>
</feature>
<feature type="compositionally biased region" description="Low complexity" evidence="1">
    <location>
        <begin position="672"/>
        <end position="685"/>
    </location>
</feature>
<feature type="compositionally biased region" description="Polar residues" evidence="1">
    <location>
        <begin position="418"/>
        <end position="429"/>
    </location>
</feature>
<name>A0ABR3WIX5_9PEZI</name>
<evidence type="ECO:0000313" key="3">
    <source>
        <dbReference type="Proteomes" id="UP001583177"/>
    </source>
</evidence>